<dbReference type="InterPro" id="IPR036388">
    <property type="entry name" value="WH-like_DNA-bd_sf"/>
</dbReference>
<name>A0A8J3W4D9_9ACTN</name>
<organism evidence="5 6">
    <name type="scientific">Planobispora longispora</name>
    <dbReference type="NCBI Taxonomy" id="28887"/>
    <lineage>
        <taxon>Bacteria</taxon>
        <taxon>Bacillati</taxon>
        <taxon>Actinomycetota</taxon>
        <taxon>Actinomycetes</taxon>
        <taxon>Streptosporangiales</taxon>
        <taxon>Streptosporangiaceae</taxon>
        <taxon>Planobispora</taxon>
    </lineage>
</organism>
<comment type="caution">
    <text evidence="5">The sequence shown here is derived from an EMBL/GenBank/DDBJ whole genome shotgun (WGS) entry which is preliminary data.</text>
</comment>
<gene>
    <name evidence="5" type="ORF">Plo01_21060</name>
</gene>
<evidence type="ECO:0000256" key="1">
    <source>
        <dbReference type="ARBA" id="ARBA00023015"/>
    </source>
</evidence>
<evidence type="ECO:0000313" key="6">
    <source>
        <dbReference type="Proteomes" id="UP000616724"/>
    </source>
</evidence>
<dbReference type="EMBL" id="BOOH01000017">
    <property type="protein sequence ID" value="GIH75677.1"/>
    <property type="molecule type" value="Genomic_DNA"/>
</dbReference>
<dbReference type="Proteomes" id="UP000616724">
    <property type="component" value="Unassembled WGS sequence"/>
</dbReference>
<dbReference type="InterPro" id="IPR002577">
    <property type="entry name" value="HTH_HxlR"/>
</dbReference>
<dbReference type="Gene3D" id="1.10.10.10">
    <property type="entry name" value="Winged helix-like DNA-binding domain superfamily/Winged helix DNA-binding domain"/>
    <property type="match status" value="1"/>
</dbReference>
<dbReference type="SUPFAM" id="SSF46785">
    <property type="entry name" value="Winged helix' DNA-binding domain"/>
    <property type="match status" value="1"/>
</dbReference>
<sequence length="119" mass="13339">METLQVRKSVTPEECVVTRTLTFVGSRWTPLVIWHLLDGAKRYGQLRQLLPGISPKTLADRLQALETQGLLTRTVYPEKPPRVEYALTVRGQALGEILNSVARWAEEEEDTGAGEPPRS</sequence>
<dbReference type="Pfam" id="PF01638">
    <property type="entry name" value="HxlR"/>
    <property type="match status" value="1"/>
</dbReference>
<reference evidence="5 6" key="1">
    <citation type="submission" date="2021-01" db="EMBL/GenBank/DDBJ databases">
        <title>Whole genome shotgun sequence of Planobispora longispora NBRC 13918.</title>
        <authorList>
            <person name="Komaki H."/>
            <person name="Tamura T."/>
        </authorList>
    </citation>
    <scope>NUCLEOTIDE SEQUENCE [LARGE SCALE GENOMIC DNA]</scope>
    <source>
        <strain evidence="5 6">NBRC 13918</strain>
    </source>
</reference>
<dbReference type="PANTHER" id="PTHR33204:SF18">
    <property type="entry name" value="TRANSCRIPTIONAL REGULATORY PROTEIN"/>
    <property type="match status" value="1"/>
</dbReference>
<dbReference type="PANTHER" id="PTHR33204">
    <property type="entry name" value="TRANSCRIPTIONAL REGULATOR, MARR FAMILY"/>
    <property type="match status" value="1"/>
</dbReference>
<dbReference type="PROSITE" id="PS51118">
    <property type="entry name" value="HTH_HXLR"/>
    <property type="match status" value="1"/>
</dbReference>
<evidence type="ECO:0000256" key="3">
    <source>
        <dbReference type="ARBA" id="ARBA00023163"/>
    </source>
</evidence>
<protein>
    <submittedName>
        <fullName evidence="5">MarR family transcriptional regulator</fullName>
    </submittedName>
</protein>
<evidence type="ECO:0000259" key="4">
    <source>
        <dbReference type="PROSITE" id="PS51118"/>
    </source>
</evidence>
<evidence type="ECO:0000256" key="2">
    <source>
        <dbReference type="ARBA" id="ARBA00023125"/>
    </source>
</evidence>
<proteinExistence type="predicted"/>
<keyword evidence="2" id="KW-0238">DNA-binding</keyword>
<evidence type="ECO:0000313" key="5">
    <source>
        <dbReference type="EMBL" id="GIH75677.1"/>
    </source>
</evidence>
<keyword evidence="3" id="KW-0804">Transcription</keyword>
<keyword evidence="1" id="KW-0805">Transcription regulation</keyword>
<dbReference type="InterPro" id="IPR036390">
    <property type="entry name" value="WH_DNA-bd_sf"/>
</dbReference>
<accession>A0A8J3W4D9</accession>
<feature type="domain" description="HTH hxlR-type" evidence="4">
    <location>
        <begin position="15"/>
        <end position="113"/>
    </location>
</feature>
<dbReference type="AlphaFoldDB" id="A0A8J3W4D9"/>
<dbReference type="GO" id="GO:0003677">
    <property type="term" value="F:DNA binding"/>
    <property type="evidence" value="ECO:0007669"/>
    <property type="project" value="UniProtKB-KW"/>
</dbReference>
<keyword evidence="6" id="KW-1185">Reference proteome</keyword>